<feature type="repeat" description="WD" evidence="3">
    <location>
        <begin position="985"/>
        <end position="1026"/>
    </location>
</feature>
<dbReference type="Pfam" id="PF05018">
    <property type="entry name" value="CFA20_dom"/>
    <property type="match status" value="1"/>
</dbReference>
<dbReference type="Proteomes" id="UP001642464">
    <property type="component" value="Unassembled WGS sequence"/>
</dbReference>
<dbReference type="InterPro" id="IPR036322">
    <property type="entry name" value="WD40_repeat_dom_sf"/>
</dbReference>
<feature type="domain" description="WDR90/POC16 second beta-propeller" evidence="6">
    <location>
        <begin position="697"/>
        <end position="1017"/>
    </location>
</feature>
<dbReference type="InterPro" id="IPR001680">
    <property type="entry name" value="WD40_rpt"/>
</dbReference>
<accession>A0ABP0J9Z4</accession>
<dbReference type="PROSITE" id="PS50082">
    <property type="entry name" value="WD_REPEATS_2"/>
    <property type="match status" value="3"/>
</dbReference>
<comment type="caution">
    <text evidence="7">The sequence shown here is derived from an EMBL/GenBank/DDBJ whole genome shotgun (WGS) entry which is preliminary data.</text>
</comment>
<dbReference type="PROSITE" id="PS50294">
    <property type="entry name" value="WD_REPEATS_REGION"/>
    <property type="match status" value="3"/>
</dbReference>
<organism evidence="7 8">
    <name type="scientific">Durusdinium trenchii</name>
    <dbReference type="NCBI Taxonomy" id="1381693"/>
    <lineage>
        <taxon>Eukaryota</taxon>
        <taxon>Sar</taxon>
        <taxon>Alveolata</taxon>
        <taxon>Dinophyceae</taxon>
        <taxon>Suessiales</taxon>
        <taxon>Symbiodiniaceae</taxon>
        <taxon>Durusdinium</taxon>
    </lineage>
</organism>
<dbReference type="InterPro" id="IPR011041">
    <property type="entry name" value="Quinoprot_gluc/sorb_DH_b-prop"/>
</dbReference>
<feature type="repeat" description="WD" evidence="3">
    <location>
        <begin position="939"/>
        <end position="972"/>
    </location>
</feature>
<dbReference type="Pfam" id="PF00400">
    <property type="entry name" value="WD40"/>
    <property type="match status" value="3"/>
</dbReference>
<keyword evidence="8" id="KW-1185">Reference proteome</keyword>
<feature type="region of interest" description="Disordered" evidence="4">
    <location>
        <begin position="252"/>
        <end position="303"/>
    </location>
</feature>
<evidence type="ECO:0000313" key="7">
    <source>
        <dbReference type="EMBL" id="CAK9011135.1"/>
    </source>
</evidence>
<protein>
    <submittedName>
        <fullName evidence="7">WD repeat-containing protein 90</fullName>
    </submittedName>
</protein>
<evidence type="ECO:0000256" key="2">
    <source>
        <dbReference type="ARBA" id="ARBA00022737"/>
    </source>
</evidence>
<dbReference type="SUPFAM" id="SSF50952">
    <property type="entry name" value="Soluble quinoprotein glucose dehydrogenase"/>
    <property type="match status" value="1"/>
</dbReference>
<gene>
    <name evidence="7" type="ORF">SCF082_LOCUS10970</name>
</gene>
<feature type="repeat" description="WD" evidence="3">
    <location>
        <begin position="677"/>
        <end position="721"/>
    </location>
</feature>
<dbReference type="PANTHER" id="PTHR13720">
    <property type="entry name" value="WD-40 REPEAT PROTEIN"/>
    <property type="match status" value="1"/>
</dbReference>
<feature type="non-terminal residue" evidence="7">
    <location>
        <position position="1"/>
    </location>
</feature>
<evidence type="ECO:0000256" key="4">
    <source>
        <dbReference type="SAM" id="MobiDB-lite"/>
    </source>
</evidence>
<dbReference type="InterPro" id="IPR050630">
    <property type="entry name" value="WD_repeat_EMAP"/>
</dbReference>
<keyword evidence="2" id="KW-0677">Repeat</keyword>
<feature type="compositionally biased region" description="Basic and acidic residues" evidence="4">
    <location>
        <begin position="822"/>
        <end position="834"/>
    </location>
</feature>
<dbReference type="SMART" id="SM00320">
    <property type="entry name" value="WD40"/>
    <property type="match status" value="18"/>
</dbReference>
<dbReference type="InterPro" id="IPR015943">
    <property type="entry name" value="WD40/YVTN_repeat-like_dom_sf"/>
</dbReference>
<dbReference type="InterPro" id="IPR055441">
    <property type="entry name" value="Beta-prop_WDR90_POC16_2nd"/>
</dbReference>
<name>A0ABP0J9Z4_9DINO</name>
<dbReference type="Gene3D" id="2.130.10.10">
    <property type="entry name" value="YVTN repeat-like/Quinoprotein amine dehydrogenase"/>
    <property type="match status" value="5"/>
</dbReference>
<reference evidence="7 8" key="1">
    <citation type="submission" date="2024-02" db="EMBL/GenBank/DDBJ databases">
        <authorList>
            <person name="Chen Y."/>
            <person name="Shah S."/>
            <person name="Dougan E. K."/>
            <person name="Thang M."/>
            <person name="Chan C."/>
        </authorList>
    </citation>
    <scope>NUCLEOTIDE SEQUENCE [LARGE SCALE GENOMIC DNA]</scope>
</reference>
<keyword evidence="1 3" id="KW-0853">WD repeat</keyword>
<evidence type="ECO:0000259" key="6">
    <source>
        <dbReference type="Pfam" id="PF23393"/>
    </source>
</evidence>
<evidence type="ECO:0000256" key="3">
    <source>
        <dbReference type="PROSITE-ProRule" id="PRU00221"/>
    </source>
</evidence>
<dbReference type="EMBL" id="CAXAMM010006465">
    <property type="protein sequence ID" value="CAK9011135.1"/>
    <property type="molecule type" value="Genomic_DNA"/>
</dbReference>
<feature type="region of interest" description="Disordered" evidence="4">
    <location>
        <begin position="821"/>
        <end position="844"/>
    </location>
</feature>
<dbReference type="Pfam" id="PF23393">
    <property type="entry name" value="Beta-prop_WDR90_POC16_2nd"/>
    <property type="match status" value="1"/>
</dbReference>
<evidence type="ECO:0000256" key="1">
    <source>
        <dbReference type="ARBA" id="ARBA00022574"/>
    </source>
</evidence>
<evidence type="ECO:0000313" key="8">
    <source>
        <dbReference type="Proteomes" id="UP001642464"/>
    </source>
</evidence>
<proteinExistence type="predicted"/>
<dbReference type="PANTHER" id="PTHR13720:SF24">
    <property type="entry name" value="WD REPEAT-CONTAINING PROTEIN 90"/>
    <property type="match status" value="1"/>
</dbReference>
<feature type="domain" description="CFA20" evidence="5">
    <location>
        <begin position="3"/>
        <end position="174"/>
    </location>
</feature>
<dbReference type="InterPro" id="IPR007714">
    <property type="entry name" value="CFA20_dom"/>
</dbReference>
<sequence>AVWQKPFVDVFKVLEFSSGSWGKTHRVGSVRRVLDKEIGKNVLQVAGTTSTSNYVRVPGKQGSLGLTGALLYLQLKPVLPKLFTIHIEVLGQDNFVTRLTLSNMFRVFKRKGNVIQVPLDLGDNWHTVALDVQALLTKCRDQVHSDVFWCVKAIKFCSSVLVRGVFTSETVFSANGSHGASWPKAMDLHRGVARQSADSETLLWLPAVPSGDLIRKGADRVPRGCLAAGSGGALSANATSSACVRKAAKSKSADVPAIESPSPRLEQEDQENHAANAANPKVEDRRATKGTLKAKSGDAKPRNRLLQLKPDPIMKLHTYVGFSCQVDKAKPLWSRDGGKIVFASANNIVVADASNVKAQQRILFGHTSAISSLAVDQEGTVLASAQCGKNPVIRLWELCSGKCVGVIAACEGGSLRSLDFSSDGAFLCAVGKDQHNRTQVLVWDVTKVLQGRSTTNLGSGLHSQSLGSLTSAVSSISAAVTTVPSEDKVSLVAKQTSEFDISRIRFAPYDPCQLVSGGRENIRFWRVRNRHLPGMPVVLNEFARNADYADVAFESSFGESLASSASPAFDKRVFVASSVGTVVSVHYERRTVLCVYRLHDGPIHSLTVNEGFCVTASEDQYVRVWPLDFSDFFLEAKHESPAASVDVSPDGLQIVIGTTGGSLGVLSVANHTHVTKLRAHSGAINAVCFHLGPNGENEMATAASDGTVRVWSVPSCEEMYDFLSPGDSATSCAYLPGATTSPRTLICGYRSGFFRVFNVPEAKLVFEYKQHPGAIHAVAVSLEGSRSFSLGAEGLLCVYDNTESFQPVKMTSLTLPGAAGVEQRKARSGHKADQGPKTSASAPHRLAMSPRGDLLAVVARDADEVVLFNPDSALDVFVPILRVRRPTRAFATVARFSSAVFRSDGSELLCCTNDNRICKFRILHSAQAGWEATLVRDSHSFHPEAISALALSPKRSAFMVTSGSDHLVQVWDSKMRSASPSIQRFLAHGSAVNDVGFSLDGRFVCSVGAEQTMVLWDFEGDDDMMLGQDDDGAHPATASAAAAPEIIGSSRVRDVEVIEEAAMREAESGGLEVVGRQIQPRATREIDPSTLPFKHCLLPRWQSPPEACRSKAVADVSRVSGFNTHSCSCMRWHPSSGLFFYSSGKLVVVEDLGTREQACFTSHASTVSALAVSLSGKWVASGSGTLEDGAEGDAEVCSSAPIVIWEVTAARSGAWSLKVHKRMVGHLRGGVQQMCFSPDGSQLVSVGSFEDGMLSVWDLVHGTLLHSEMLLDGLAHDVVWNEATTIVTAGTSGQLSVWTVGSNELDLTTLEQQVVTLGRHGQGQEGGVDLTSLAEAPKWLVKAHGASSVVAVGDARGQMSVVALPELAVLAQWQATDNEVANLAWCDRTLVCGVSSGVVVVWDVAETYPAAGSIPAQVFNCGSPVIDMSWQAQGSDGIVATADGAMWYLNAAAEDMVAIVRSHPDRISQMSVSRNEALAITCTAEESIVRIWDTTNFDLVATVHCNAGTGGVADGVVPRTTAVAFWEFFGGPRAGDASPDTCVLGLADGSIQVIRAETSALVCSVQAFAGGEACCTLACVGPWLFCGGADGAVVAFQALDRQGMLDESSRKQVAPAQPFGSAAVQLVASPSMPELVAVVQPEGSLVLVECVGDEINEIFAIEGQDIHHASFSACHSGDVLWCLAPHTAMQVKIGEAPAVERRVSVGDVVLTAASADFFGSDHGTVLTSAAGKPKVVYDGHVGAVHSLCFLGNSRTLLSAAGHQVVAHKMATR</sequence>
<evidence type="ECO:0000259" key="5">
    <source>
        <dbReference type="Pfam" id="PF05018"/>
    </source>
</evidence>
<dbReference type="SUPFAM" id="SSF50978">
    <property type="entry name" value="WD40 repeat-like"/>
    <property type="match status" value="4"/>
</dbReference>